<feature type="transmembrane region" description="Helical" evidence="7">
    <location>
        <begin position="377"/>
        <end position="397"/>
    </location>
</feature>
<feature type="domain" description="Major facilitator superfamily (MFS) profile" evidence="8">
    <location>
        <begin position="38"/>
        <end position="426"/>
    </location>
</feature>
<accession>A0ABM8GE42</accession>
<keyword evidence="2" id="KW-0813">Transport</keyword>
<dbReference type="InterPro" id="IPR020846">
    <property type="entry name" value="MFS_dom"/>
</dbReference>
<dbReference type="RefSeq" id="WP_286276585.1">
    <property type="nucleotide sequence ID" value="NZ_AP027731.1"/>
</dbReference>
<dbReference type="Pfam" id="PF05977">
    <property type="entry name" value="MFS_3"/>
    <property type="match status" value="1"/>
</dbReference>
<keyword evidence="3" id="KW-1003">Cell membrane</keyword>
<dbReference type="InterPro" id="IPR036259">
    <property type="entry name" value="MFS_trans_sf"/>
</dbReference>
<evidence type="ECO:0000256" key="4">
    <source>
        <dbReference type="ARBA" id="ARBA00022692"/>
    </source>
</evidence>
<proteinExistence type="predicted"/>
<dbReference type="SUPFAM" id="SSF103473">
    <property type="entry name" value="MFS general substrate transporter"/>
    <property type="match status" value="1"/>
</dbReference>
<feature type="transmembrane region" description="Helical" evidence="7">
    <location>
        <begin position="103"/>
        <end position="125"/>
    </location>
</feature>
<feature type="transmembrane region" description="Helical" evidence="7">
    <location>
        <begin position="403"/>
        <end position="422"/>
    </location>
</feature>
<evidence type="ECO:0000313" key="9">
    <source>
        <dbReference type="EMBL" id="BDZ46540.1"/>
    </source>
</evidence>
<evidence type="ECO:0000259" key="8">
    <source>
        <dbReference type="PROSITE" id="PS50850"/>
    </source>
</evidence>
<feature type="transmembrane region" description="Helical" evidence="7">
    <location>
        <begin position="283"/>
        <end position="305"/>
    </location>
</feature>
<dbReference type="Gene3D" id="1.20.1250.20">
    <property type="entry name" value="MFS general substrate transporter like domains"/>
    <property type="match status" value="1"/>
</dbReference>
<evidence type="ECO:0000256" key="2">
    <source>
        <dbReference type="ARBA" id="ARBA00022448"/>
    </source>
</evidence>
<keyword evidence="5 7" id="KW-1133">Transmembrane helix</keyword>
<feature type="transmembrane region" description="Helical" evidence="7">
    <location>
        <begin position="186"/>
        <end position="216"/>
    </location>
</feature>
<dbReference type="PANTHER" id="PTHR23513:SF11">
    <property type="entry name" value="STAPHYLOFERRIN A TRANSPORTER"/>
    <property type="match status" value="1"/>
</dbReference>
<dbReference type="CDD" id="cd06173">
    <property type="entry name" value="MFS_MefA_like"/>
    <property type="match status" value="1"/>
</dbReference>
<evidence type="ECO:0000256" key="6">
    <source>
        <dbReference type="ARBA" id="ARBA00023136"/>
    </source>
</evidence>
<protein>
    <submittedName>
        <fullName evidence="9">MFS transporter</fullName>
    </submittedName>
</protein>
<feature type="transmembrane region" description="Helical" evidence="7">
    <location>
        <begin position="72"/>
        <end position="96"/>
    </location>
</feature>
<feature type="transmembrane region" description="Helical" evidence="7">
    <location>
        <begin position="312"/>
        <end position="328"/>
    </location>
</feature>
<name>A0ABM8GE42_9MICO</name>
<dbReference type="InterPro" id="IPR010290">
    <property type="entry name" value="TM_effector"/>
</dbReference>
<evidence type="ECO:0000256" key="7">
    <source>
        <dbReference type="SAM" id="Phobius"/>
    </source>
</evidence>
<keyword evidence="4 7" id="KW-0812">Transmembrane</keyword>
<evidence type="ECO:0000256" key="3">
    <source>
        <dbReference type="ARBA" id="ARBA00022475"/>
    </source>
</evidence>
<dbReference type="PANTHER" id="PTHR23513">
    <property type="entry name" value="INTEGRAL MEMBRANE EFFLUX PROTEIN-RELATED"/>
    <property type="match status" value="1"/>
</dbReference>
<organism evidence="9 10">
    <name type="scientific">Naasia aerilata</name>
    <dbReference type="NCBI Taxonomy" id="1162966"/>
    <lineage>
        <taxon>Bacteria</taxon>
        <taxon>Bacillati</taxon>
        <taxon>Actinomycetota</taxon>
        <taxon>Actinomycetes</taxon>
        <taxon>Micrococcales</taxon>
        <taxon>Microbacteriaceae</taxon>
        <taxon>Naasia</taxon>
    </lineage>
</organism>
<evidence type="ECO:0000256" key="1">
    <source>
        <dbReference type="ARBA" id="ARBA00004651"/>
    </source>
</evidence>
<dbReference type="Proteomes" id="UP001321498">
    <property type="component" value="Chromosome"/>
</dbReference>
<evidence type="ECO:0000313" key="10">
    <source>
        <dbReference type="Proteomes" id="UP001321498"/>
    </source>
</evidence>
<dbReference type="PROSITE" id="PS50850">
    <property type="entry name" value="MFS"/>
    <property type="match status" value="1"/>
</dbReference>
<feature type="transmembrane region" description="Helical" evidence="7">
    <location>
        <begin position="334"/>
        <end position="356"/>
    </location>
</feature>
<gene>
    <name evidence="9" type="ORF">GCM10025866_24490</name>
</gene>
<keyword evidence="10" id="KW-1185">Reference proteome</keyword>
<comment type="subcellular location">
    <subcellularLocation>
        <location evidence="1">Cell membrane</location>
        <topology evidence="1">Multi-pass membrane protein</topology>
    </subcellularLocation>
</comment>
<keyword evidence="6 7" id="KW-0472">Membrane</keyword>
<dbReference type="EMBL" id="AP027731">
    <property type="protein sequence ID" value="BDZ46540.1"/>
    <property type="molecule type" value="Genomic_DNA"/>
</dbReference>
<reference evidence="10" key="1">
    <citation type="journal article" date="2019" name="Int. J. Syst. Evol. Microbiol.">
        <title>The Global Catalogue of Microorganisms (GCM) 10K type strain sequencing project: providing services to taxonomists for standard genome sequencing and annotation.</title>
        <authorList>
            <consortium name="The Broad Institute Genomics Platform"/>
            <consortium name="The Broad Institute Genome Sequencing Center for Infectious Disease"/>
            <person name="Wu L."/>
            <person name="Ma J."/>
        </authorList>
    </citation>
    <scope>NUCLEOTIDE SEQUENCE [LARGE SCALE GENOMIC DNA]</scope>
    <source>
        <strain evidence="10">NBRC 108725</strain>
    </source>
</reference>
<feature type="transmembrane region" description="Helical" evidence="7">
    <location>
        <begin position="246"/>
        <end position="271"/>
    </location>
</feature>
<sequence>MSGAEVDDDSAERPRVPWGRTRATAPRVPISLPGTPRAFPLLWAGTGAANLADGIALSIGPLLAASLTRDPALVAGLVVAQRLPWLVFVLFSGVIVDRFDRRMLLVLGNLVRVLALGGVTVGLLAGVREIWMLYAAGFLLGMAETVVDNASLAILPQLATASRIPDANGRLFATQSLLNELVGPPIGALIFALSATASFASGSAAFLLAAVVFWMLPRSARSPEPDRTPVLEALANGVREFGRIPLLLLLSCTAAAMNFFSAASGSVLVLLAQDRLGLEPAGFGLLIATGAVGGVLGGLLGPALLRRLSNGLVIGIGTAVGGLAYMLMALTTSAWIAGAGLVVAGFIFTVENVLVISLRQTLVPTALLGRVTSVYRLIAVGVMPLGALAGGFIARSLGLAAPFWIAGAAMVLLGVVVGPVLVRWSRVSGRPGAERDGGEGRGSS</sequence>
<evidence type="ECO:0000256" key="5">
    <source>
        <dbReference type="ARBA" id="ARBA00022989"/>
    </source>
</evidence>